<dbReference type="InterPro" id="IPR036805">
    <property type="entry name" value="Tscrpt_elong_fac_GreA/B_N_sf"/>
</dbReference>
<evidence type="ECO:0000256" key="3">
    <source>
        <dbReference type="ARBA" id="ARBA00023015"/>
    </source>
</evidence>
<keyword evidence="4 8" id="KW-0238">DNA-binding</keyword>
<dbReference type="NCBIfam" id="NF001263">
    <property type="entry name" value="PRK00226.1-4"/>
    <property type="match status" value="1"/>
</dbReference>
<dbReference type="NCBIfam" id="NF001261">
    <property type="entry name" value="PRK00226.1-2"/>
    <property type="match status" value="1"/>
</dbReference>
<dbReference type="Gene3D" id="3.10.50.30">
    <property type="entry name" value="Transcription elongation factor, GreA/GreB, C-terminal domain"/>
    <property type="match status" value="1"/>
</dbReference>
<keyword evidence="12" id="KW-0648">Protein biosynthesis</keyword>
<reference evidence="12" key="1">
    <citation type="submission" date="2021-02" db="EMBL/GenBank/DDBJ databases">
        <title>Genome sequence of Rhodospirillales sp. strain TMPK1 isolated from soil.</title>
        <authorList>
            <person name="Nakai R."/>
            <person name="Kusada H."/>
            <person name="Tamaki H."/>
        </authorList>
    </citation>
    <scope>NUCLEOTIDE SEQUENCE</scope>
    <source>
        <strain evidence="12">TMPK1</strain>
    </source>
</reference>
<dbReference type="PANTHER" id="PTHR30437">
    <property type="entry name" value="TRANSCRIPTION ELONGATION FACTOR GREA"/>
    <property type="match status" value="1"/>
</dbReference>
<dbReference type="InterPro" id="IPR018151">
    <property type="entry name" value="TF_GreA/GreB_CS"/>
</dbReference>
<name>A0A8S8X7F9_9PROT</name>
<dbReference type="Pfam" id="PF01272">
    <property type="entry name" value="GreA_GreB"/>
    <property type="match status" value="1"/>
</dbReference>
<evidence type="ECO:0000259" key="10">
    <source>
        <dbReference type="Pfam" id="PF01272"/>
    </source>
</evidence>
<dbReference type="FunFam" id="3.10.50.30:FF:000001">
    <property type="entry name" value="Transcription elongation factor GreA"/>
    <property type="match status" value="1"/>
</dbReference>
<dbReference type="GO" id="GO:0003677">
    <property type="term" value="F:DNA binding"/>
    <property type="evidence" value="ECO:0007669"/>
    <property type="project" value="UniProtKB-UniRule"/>
</dbReference>
<keyword evidence="12" id="KW-0251">Elongation factor</keyword>
<dbReference type="GO" id="GO:0070063">
    <property type="term" value="F:RNA polymerase binding"/>
    <property type="evidence" value="ECO:0007669"/>
    <property type="project" value="InterPro"/>
</dbReference>
<dbReference type="InterPro" id="IPR028624">
    <property type="entry name" value="Tscrpt_elong_fac_GreA/B"/>
</dbReference>
<keyword evidence="13" id="KW-1185">Reference proteome</keyword>
<sequence>MMDKVPMTAGGFQRLQDELKQLKSVERPAIIRAIAEAREHGDLSENAEYHAARERQSFIEGRVGELEDRISRAEVIDPKTLSGTNVKFGATVTLVDEDTDEKTSYTLVGEFEADISNGLLSITSPLARALIGKTKGDSVEVVTPGGSKAYEILKVAFK</sequence>
<evidence type="ECO:0000313" key="13">
    <source>
        <dbReference type="Proteomes" id="UP000681075"/>
    </source>
</evidence>
<dbReference type="InterPro" id="IPR023459">
    <property type="entry name" value="Tscrpt_elong_fac_GreA/B_fam"/>
</dbReference>
<dbReference type="GO" id="GO:0006354">
    <property type="term" value="P:DNA-templated transcription elongation"/>
    <property type="evidence" value="ECO:0007669"/>
    <property type="project" value="TreeGrafter"/>
</dbReference>
<dbReference type="HAMAP" id="MF_00105">
    <property type="entry name" value="GreA_GreB"/>
    <property type="match status" value="1"/>
</dbReference>
<comment type="similarity">
    <text evidence="1 8 9">Belongs to the GreA/GreB family.</text>
</comment>
<accession>A0A8S8X7F9</accession>
<keyword evidence="3 8" id="KW-0805">Transcription regulation</keyword>
<evidence type="ECO:0000256" key="2">
    <source>
        <dbReference type="ARBA" id="ARBA00013729"/>
    </source>
</evidence>
<dbReference type="InterPro" id="IPR001437">
    <property type="entry name" value="Tscrpt_elong_fac_GreA/B_C"/>
</dbReference>
<dbReference type="PIRSF" id="PIRSF006092">
    <property type="entry name" value="GreA_GreB"/>
    <property type="match status" value="1"/>
</dbReference>
<evidence type="ECO:0000256" key="1">
    <source>
        <dbReference type="ARBA" id="ARBA00008213"/>
    </source>
</evidence>
<proteinExistence type="inferred from homology"/>
<dbReference type="InterPro" id="IPR006359">
    <property type="entry name" value="Tscrpt_elong_fac_GreA"/>
</dbReference>
<dbReference type="SUPFAM" id="SSF54534">
    <property type="entry name" value="FKBP-like"/>
    <property type="match status" value="1"/>
</dbReference>
<dbReference type="GO" id="GO:0032784">
    <property type="term" value="P:regulation of DNA-templated transcription elongation"/>
    <property type="evidence" value="ECO:0007669"/>
    <property type="project" value="UniProtKB-UniRule"/>
</dbReference>
<dbReference type="InterPro" id="IPR022691">
    <property type="entry name" value="Tscrpt_elong_fac_GreA/B_N"/>
</dbReference>
<dbReference type="GO" id="GO:0003746">
    <property type="term" value="F:translation elongation factor activity"/>
    <property type="evidence" value="ECO:0007669"/>
    <property type="project" value="UniProtKB-KW"/>
</dbReference>
<dbReference type="PANTHER" id="PTHR30437:SF4">
    <property type="entry name" value="TRANSCRIPTION ELONGATION FACTOR GREA"/>
    <property type="match status" value="1"/>
</dbReference>
<evidence type="ECO:0000256" key="7">
    <source>
        <dbReference type="ARBA" id="ARBA00030776"/>
    </source>
</evidence>
<organism evidence="12 13">
    <name type="scientific">Roseiterribacter gracilis</name>
    <dbReference type="NCBI Taxonomy" id="2812848"/>
    <lineage>
        <taxon>Bacteria</taxon>
        <taxon>Pseudomonadati</taxon>
        <taxon>Pseudomonadota</taxon>
        <taxon>Alphaproteobacteria</taxon>
        <taxon>Rhodospirillales</taxon>
        <taxon>Roseiterribacteraceae</taxon>
        <taxon>Roseiterribacter</taxon>
    </lineage>
</organism>
<dbReference type="NCBIfam" id="NF001264">
    <property type="entry name" value="PRK00226.1-5"/>
    <property type="match status" value="1"/>
</dbReference>
<evidence type="ECO:0000313" key="12">
    <source>
        <dbReference type="EMBL" id="GIL39568.1"/>
    </source>
</evidence>
<evidence type="ECO:0000256" key="8">
    <source>
        <dbReference type="HAMAP-Rule" id="MF_00105"/>
    </source>
</evidence>
<dbReference type="PROSITE" id="PS00829">
    <property type="entry name" value="GREAB_1"/>
    <property type="match status" value="1"/>
</dbReference>
<dbReference type="NCBIfam" id="TIGR01462">
    <property type="entry name" value="greA"/>
    <property type="match status" value="1"/>
</dbReference>
<dbReference type="AlphaFoldDB" id="A0A8S8X7F9"/>
<gene>
    <name evidence="8 12" type="primary">greA</name>
    <name evidence="12" type="ORF">TMPK1_18050</name>
</gene>
<evidence type="ECO:0000256" key="9">
    <source>
        <dbReference type="RuleBase" id="RU000556"/>
    </source>
</evidence>
<dbReference type="Pfam" id="PF03449">
    <property type="entry name" value="GreA_GreB_N"/>
    <property type="match status" value="1"/>
</dbReference>
<evidence type="ECO:0000256" key="6">
    <source>
        <dbReference type="ARBA" id="ARBA00024916"/>
    </source>
</evidence>
<comment type="function">
    <text evidence="6 8 9">Necessary for efficient RNA polymerase transcription elongation past template-encoded arresting sites. The arresting sites in DNA have the property of trapping a certain fraction of elongating RNA polymerases that pass through, resulting in locked ternary complexes. Cleavage of the nascent transcript by cleavage factors such as GreA or GreB allows the resumption of elongation from the new 3'terminus. GreA releases sequences of 2 to 3 nucleotides.</text>
</comment>
<evidence type="ECO:0000256" key="4">
    <source>
        <dbReference type="ARBA" id="ARBA00023125"/>
    </source>
</evidence>
<dbReference type="PROSITE" id="PS00830">
    <property type="entry name" value="GREAB_2"/>
    <property type="match status" value="1"/>
</dbReference>
<evidence type="ECO:0000256" key="5">
    <source>
        <dbReference type="ARBA" id="ARBA00023163"/>
    </source>
</evidence>
<dbReference type="EMBL" id="BOPV01000001">
    <property type="protein sequence ID" value="GIL39568.1"/>
    <property type="molecule type" value="Genomic_DNA"/>
</dbReference>
<dbReference type="Gene3D" id="1.10.287.180">
    <property type="entry name" value="Transcription elongation factor, GreA/GreB, N-terminal domain"/>
    <property type="match status" value="1"/>
</dbReference>
<dbReference type="SUPFAM" id="SSF46557">
    <property type="entry name" value="GreA transcript cleavage protein, N-terminal domain"/>
    <property type="match status" value="1"/>
</dbReference>
<feature type="domain" description="Transcription elongation factor GreA/GreB N-terminal" evidence="11">
    <location>
        <begin position="5"/>
        <end position="75"/>
    </location>
</feature>
<dbReference type="Proteomes" id="UP000681075">
    <property type="component" value="Unassembled WGS sequence"/>
</dbReference>
<dbReference type="InterPro" id="IPR036953">
    <property type="entry name" value="GreA/GreB_C_sf"/>
</dbReference>
<evidence type="ECO:0000259" key="11">
    <source>
        <dbReference type="Pfam" id="PF03449"/>
    </source>
</evidence>
<dbReference type="FunFam" id="1.10.287.180:FF:000001">
    <property type="entry name" value="Transcription elongation factor GreA"/>
    <property type="match status" value="1"/>
</dbReference>
<feature type="domain" description="Transcription elongation factor GreA/GreB C-terminal" evidence="10">
    <location>
        <begin position="84"/>
        <end position="156"/>
    </location>
</feature>
<protein>
    <recommendedName>
        <fullName evidence="2 8">Transcription elongation factor GreA</fullName>
    </recommendedName>
    <alternativeName>
        <fullName evidence="7 8">Transcript cleavage factor GreA</fullName>
    </alternativeName>
</protein>
<comment type="caution">
    <text evidence="12">The sequence shown here is derived from an EMBL/GenBank/DDBJ whole genome shotgun (WGS) entry which is preliminary data.</text>
</comment>
<keyword evidence="5 8" id="KW-0804">Transcription</keyword>